<sequence length="112" mass="11281">MAIPGIESVLQKLGSVASQAAGSVLGTSSATGAGASSATGGFASELEASLKRVSASQNGAEAQAKAFEMGEPGVGLNDVMVDLQKANIGFQMSLQVRNKLVSAYTTVMNMQV</sequence>
<keyword evidence="6" id="KW-0282">Flagellum</keyword>
<evidence type="ECO:0000256" key="4">
    <source>
        <dbReference type="HAMAP-Rule" id="MF_00724"/>
    </source>
</evidence>
<protein>
    <recommendedName>
        <fullName evidence="4 5">Flagellar hook-basal body complex protein FliE</fullName>
    </recommendedName>
</protein>
<proteinExistence type="inferred from homology"/>
<evidence type="ECO:0000256" key="2">
    <source>
        <dbReference type="ARBA" id="ARBA00009272"/>
    </source>
</evidence>
<dbReference type="GeneID" id="300404032"/>
<gene>
    <name evidence="4" type="primary">fliE</name>
    <name evidence="6" type="ORF">PPN31114_01992</name>
</gene>
<evidence type="ECO:0000313" key="7">
    <source>
        <dbReference type="Proteomes" id="UP000366945"/>
    </source>
</evidence>
<comment type="subcellular location">
    <subcellularLocation>
        <location evidence="1 4">Bacterial flagellum basal body</location>
    </subcellularLocation>
</comment>
<organism evidence="6 7">
    <name type="scientific">Pandoraea pneumonica</name>
    <dbReference type="NCBI Taxonomy" id="2508299"/>
    <lineage>
        <taxon>Bacteria</taxon>
        <taxon>Pseudomonadati</taxon>
        <taxon>Pseudomonadota</taxon>
        <taxon>Betaproteobacteria</taxon>
        <taxon>Burkholderiales</taxon>
        <taxon>Burkholderiaceae</taxon>
        <taxon>Pandoraea</taxon>
    </lineage>
</organism>
<evidence type="ECO:0000256" key="1">
    <source>
        <dbReference type="ARBA" id="ARBA00004117"/>
    </source>
</evidence>
<dbReference type="PRINTS" id="PR01006">
    <property type="entry name" value="FLGHOOKFLIE"/>
</dbReference>
<dbReference type="GO" id="GO:0071973">
    <property type="term" value="P:bacterial-type flagellum-dependent cell motility"/>
    <property type="evidence" value="ECO:0007669"/>
    <property type="project" value="InterPro"/>
</dbReference>
<dbReference type="GO" id="GO:0005198">
    <property type="term" value="F:structural molecule activity"/>
    <property type="evidence" value="ECO:0007669"/>
    <property type="project" value="UniProtKB-UniRule"/>
</dbReference>
<keyword evidence="6" id="KW-0966">Cell projection</keyword>
<dbReference type="GO" id="GO:0003774">
    <property type="term" value="F:cytoskeletal motor activity"/>
    <property type="evidence" value="ECO:0007669"/>
    <property type="project" value="InterPro"/>
</dbReference>
<keyword evidence="3 4" id="KW-0975">Bacterial flagellum</keyword>
<accession>A0A5E4UHN1</accession>
<dbReference type="EMBL" id="CABPSK010000002">
    <property type="protein sequence ID" value="VVD98538.1"/>
    <property type="molecule type" value="Genomic_DNA"/>
</dbReference>
<name>A0A5E4UHN1_9BURK</name>
<dbReference type="PANTHER" id="PTHR34653:SF1">
    <property type="entry name" value="FLAGELLAR HOOK-BASAL BODY COMPLEX PROTEIN FLIE"/>
    <property type="match status" value="1"/>
</dbReference>
<dbReference type="InterPro" id="IPR001624">
    <property type="entry name" value="FliE"/>
</dbReference>
<dbReference type="Pfam" id="PF02049">
    <property type="entry name" value="FliE"/>
    <property type="match status" value="1"/>
</dbReference>
<dbReference type="HAMAP" id="MF_00724">
    <property type="entry name" value="FliE"/>
    <property type="match status" value="1"/>
</dbReference>
<evidence type="ECO:0000313" key="6">
    <source>
        <dbReference type="EMBL" id="VVD98538.1"/>
    </source>
</evidence>
<dbReference type="OrthoDB" id="8909229at2"/>
<dbReference type="Proteomes" id="UP000366945">
    <property type="component" value="Unassembled WGS sequence"/>
</dbReference>
<dbReference type="NCBIfam" id="TIGR00205">
    <property type="entry name" value="fliE"/>
    <property type="match status" value="1"/>
</dbReference>
<evidence type="ECO:0000256" key="5">
    <source>
        <dbReference type="NCBIfam" id="TIGR00205"/>
    </source>
</evidence>
<dbReference type="RefSeq" id="WP_150679354.1">
    <property type="nucleotide sequence ID" value="NZ_CABPSK010000002.1"/>
</dbReference>
<comment type="similarity">
    <text evidence="2 4">Belongs to the FliE family.</text>
</comment>
<reference evidence="6 7" key="1">
    <citation type="submission" date="2019-08" db="EMBL/GenBank/DDBJ databases">
        <authorList>
            <person name="Peeters C."/>
        </authorList>
    </citation>
    <scope>NUCLEOTIDE SEQUENCE [LARGE SCALE GENOMIC DNA]</scope>
    <source>
        <strain evidence="6 7">LMG 31114</strain>
    </source>
</reference>
<dbReference type="PANTHER" id="PTHR34653">
    <property type="match status" value="1"/>
</dbReference>
<dbReference type="GO" id="GO:0009425">
    <property type="term" value="C:bacterial-type flagellum basal body"/>
    <property type="evidence" value="ECO:0007669"/>
    <property type="project" value="UniProtKB-SubCell"/>
</dbReference>
<keyword evidence="6" id="KW-0969">Cilium</keyword>
<keyword evidence="7" id="KW-1185">Reference proteome</keyword>
<evidence type="ECO:0000256" key="3">
    <source>
        <dbReference type="ARBA" id="ARBA00023143"/>
    </source>
</evidence>
<dbReference type="AlphaFoldDB" id="A0A5E4UHN1"/>